<evidence type="ECO:0000313" key="3">
    <source>
        <dbReference type="Proteomes" id="UP000622687"/>
    </source>
</evidence>
<protein>
    <submittedName>
        <fullName evidence="2">PaaI family thioesterase</fullName>
    </submittedName>
</protein>
<evidence type="ECO:0000313" key="2">
    <source>
        <dbReference type="EMBL" id="MBI6875102.1"/>
    </source>
</evidence>
<dbReference type="Pfam" id="PF03061">
    <property type="entry name" value="4HBT"/>
    <property type="match status" value="1"/>
</dbReference>
<dbReference type="Gene3D" id="3.10.129.10">
    <property type="entry name" value="Hotdog Thioesterase"/>
    <property type="match status" value="1"/>
</dbReference>
<dbReference type="CDD" id="cd03443">
    <property type="entry name" value="PaaI_thioesterase"/>
    <property type="match status" value="1"/>
</dbReference>
<feature type="domain" description="Thioesterase" evidence="1">
    <location>
        <begin position="63"/>
        <end position="134"/>
    </location>
</feature>
<dbReference type="Proteomes" id="UP000622687">
    <property type="component" value="Unassembled WGS sequence"/>
</dbReference>
<sequence length="146" mass="16752">MRYIEKALISIGKEYMLTSLEEITASCFELMQPILLEYVPNEKLKIKFPVLQMYLNPVKSMQGGFISAAFDNAFGMLCFLSTENKAVSLDLNTNYHKPIYEKDQLVINVYLKYKGNTLINMYAEAFNSNDELVATADSKMMFIKDQ</sequence>
<dbReference type="InterPro" id="IPR029069">
    <property type="entry name" value="HotDog_dom_sf"/>
</dbReference>
<dbReference type="AlphaFoldDB" id="A0A934I2W5"/>
<gene>
    <name evidence="2" type="ORF">I6U51_20725</name>
</gene>
<name>A0A934I2W5_9CLOT</name>
<dbReference type="InterPro" id="IPR006683">
    <property type="entry name" value="Thioestr_dom"/>
</dbReference>
<dbReference type="RefSeq" id="WP_211144462.1">
    <property type="nucleotide sequence ID" value="NZ_JAEEGB010000038.1"/>
</dbReference>
<dbReference type="SUPFAM" id="SSF54637">
    <property type="entry name" value="Thioesterase/thiol ester dehydrase-isomerase"/>
    <property type="match status" value="1"/>
</dbReference>
<reference evidence="2" key="1">
    <citation type="submission" date="2020-12" db="EMBL/GenBank/DDBJ databases">
        <title>Clostridium thailandense sp. nov., a novel acetogenic bacterium isolated from peat land soil in Thailand.</title>
        <authorList>
            <person name="Chaikitkaew S."/>
            <person name="Birkeland N.K."/>
        </authorList>
    </citation>
    <scope>NUCLEOTIDE SEQUENCE</scope>
    <source>
        <strain evidence="2">DSM 17425</strain>
    </source>
</reference>
<evidence type="ECO:0000259" key="1">
    <source>
        <dbReference type="Pfam" id="PF03061"/>
    </source>
</evidence>
<proteinExistence type="predicted"/>
<comment type="caution">
    <text evidence="2">The sequence shown here is derived from an EMBL/GenBank/DDBJ whole genome shotgun (WGS) entry which is preliminary data.</text>
</comment>
<organism evidence="2 3">
    <name type="scientific">Clostridium aciditolerans</name>
    <dbReference type="NCBI Taxonomy" id="339861"/>
    <lineage>
        <taxon>Bacteria</taxon>
        <taxon>Bacillati</taxon>
        <taxon>Bacillota</taxon>
        <taxon>Clostridia</taxon>
        <taxon>Eubacteriales</taxon>
        <taxon>Clostridiaceae</taxon>
        <taxon>Clostridium</taxon>
    </lineage>
</organism>
<keyword evidence="3" id="KW-1185">Reference proteome</keyword>
<accession>A0A934I2W5</accession>
<dbReference type="EMBL" id="JAEEGB010000038">
    <property type="protein sequence ID" value="MBI6875102.1"/>
    <property type="molecule type" value="Genomic_DNA"/>
</dbReference>